<accession>A0A7W3JP76</accession>
<dbReference type="RefSeq" id="WP_167047638.1">
    <property type="nucleotide sequence ID" value="NZ_JAAOZB010000001.1"/>
</dbReference>
<evidence type="ECO:0008006" key="3">
    <source>
        <dbReference type="Google" id="ProtNLM"/>
    </source>
</evidence>
<organism evidence="1 2">
    <name type="scientific">Microbacterium halimionae</name>
    <dbReference type="NCBI Taxonomy" id="1526413"/>
    <lineage>
        <taxon>Bacteria</taxon>
        <taxon>Bacillati</taxon>
        <taxon>Actinomycetota</taxon>
        <taxon>Actinomycetes</taxon>
        <taxon>Micrococcales</taxon>
        <taxon>Microbacteriaceae</taxon>
        <taxon>Microbacterium</taxon>
    </lineage>
</organism>
<reference evidence="1 2" key="1">
    <citation type="submission" date="2020-07" db="EMBL/GenBank/DDBJ databases">
        <title>Sequencing the genomes of 1000 actinobacteria strains.</title>
        <authorList>
            <person name="Klenk H.-P."/>
        </authorList>
    </citation>
    <scope>NUCLEOTIDE SEQUENCE [LARGE SCALE GENOMIC DNA]</scope>
    <source>
        <strain evidence="1 2">DSM 27576</strain>
    </source>
</reference>
<evidence type="ECO:0000313" key="2">
    <source>
        <dbReference type="Proteomes" id="UP000526083"/>
    </source>
</evidence>
<dbReference type="Pfam" id="PF16264">
    <property type="entry name" value="SatD"/>
    <property type="match status" value="1"/>
</dbReference>
<comment type="caution">
    <text evidence="1">The sequence shown here is derived from an EMBL/GenBank/DDBJ whole genome shotgun (WGS) entry which is preliminary data.</text>
</comment>
<dbReference type="AlphaFoldDB" id="A0A7W3JP76"/>
<dbReference type="InterPro" id="IPR032580">
    <property type="entry name" value="SatD"/>
</dbReference>
<dbReference type="EMBL" id="JACGWY010000002">
    <property type="protein sequence ID" value="MBA8816409.1"/>
    <property type="molecule type" value="Genomic_DNA"/>
</dbReference>
<sequence>MSVTVIADIVGSRSLPDRAAAQRTLDQIIAEVDEDGPRAIQRLTPTVGDEQQALYATTDSALRAILLLQLALPDGVQCRFGVGVGETGEVPAASGAIPEGPGWWAARRAIDEVRALQQRTLPAARTRVVVDAGESSSTHEAAKFANAYALVRDQLIAGMSERARRLTYGRCRGRTQRELAASEDITQSAVSQTLAHSGAAALVVTFIDLAGESE</sequence>
<gene>
    <name evidence="1" type="ORF">FHX48_001482</name>
</gene>
<evidence type="ECO:0000313" key="1">
    <source>
        <dbReference type="EMBL" id="MBA8816409.1"/>
    </source>
</evidence>
<proteinExistence type="predicted"/>
<dbReference type="Proteomes" id="UP000526083">
    <property type="component" value="Unassembled WGS sequence"/>
</dbReference>
<protein>
    <recommendedName>
        <fullName evidence="3">SatD family (SatD)</fullName>
    </recommendedName>
</protein>
<name>A0A7W3JP76_9MICO</name>
<keyword evidence="2" id="KW-1185">Reference proteome</keyword>